<gene>
    <name evidence="1" type="ORF">GOEFS_015_00340</name>
</gene>
<protein>
    <submittedName>
        <fullName evidence="1">Uncharacterized protein</fullName>
    </submittedName>
</protein>
<dbReference type="STRING" id="1077974.GOEFS_015_00340"/>
<keyword evidence="2" id="KW-1185">Reference proteome</keyword>
<organism evidence="1 2">
    <name type="scientific">Gordonia effusa NBRC 100432</name>
    <dbReference type="NCBI Taxonomy" id="1077974"/>
    <lineage>
        <taxon>Bacteria</taxon>
        <taxon>Bacillati</taxon>
        <taxon>Actinomycetota</taxon>
        <taxon>Actinomycetes</taxon>
        <taxon>Mycobacteriales</taxon>
        <taxon>Gordoniaceae</taxon>
        <taxon>Gordonia</taxon>
    </lineage>
</organism>
<comment type="caution">
    <text evidence="1">The sequence shown here is derived from an EMBL/GenBank/DDBJ whole genome shotgun (WGS) entry which is preliminary data.</text>
</comment>
<dbReference type="Proteomes" id="UP000035034">
    <property type="component" value="Unassembled WGS sequence"/>
</dbReference>
<proteinExistence type="predicted"/>
<dbReference type="EMBL" id="BAEH01000015">
    <property type="protein sequence ID" value="GAB16837.1"/>
    <property type="molecule type" value="Genomic_DNA"/>
</dbReference>
<accession>H0QVG0</accession>
<name>H0QVG0_9ACTN</name>
<sequence length="116" mass="11525">MVGAASVDLTSTVCAEAEAAVGHFLDLFRGSVVEARPESVRAAEWGHTGSRCLPVAVVGRTAVLAAPAAGHRAWLTMPVEVGRRLAGHPARGAGAAVEARAGSARAVGSAASAGQS</sequence>
<reference evidence="1 2" key="1">
    <citation type="submission" date="2011-12" db="EMBL/GenBank/DDBJ databases">
        <title>Whole genome shotgun sequence of Gordonia effusa NBRC 100432.</title>
        <authorList>
            <person name="Yoshida I."/>
            <person name="Takarada H."/>
            <person name="Hosoyama A."/>
            <person name="Tsuchikane K."/>
            <person name="Katsumata H."/>
            <person name="Yamazaki S."/>
            <person name="Fujita N."/>
        </authorList>
    </citation>
    <scope>NUCLEOTIDE SEQUENCE [LARGE SCALE GENOMIC DNA]</scope>
    <source>
        <strain evidence="1 2">NBRC 100432</strain>
    </source>
</reference>
<evidence type="ECO:0000313" key="1">
    <source>
        <dbReference type="EMBL" id="GAB16837.1"/>
    </source>
</evidence>
<evidence type="ECO:0000313" key="2">
    <source>
        <dbReference type="Proteomes" id="UP000035034"/>
    </source>
</evidence>
<dbReference type="AlphaFoldDB" id="H0QVG0"/>